<feature type="region of interest" description="Disordered" evidence="1">
    <location>
        <begin position="49"/>
        <end position="68"/>
    </location>
</feature>
<gene>
    <name evidence="2" type="ORF">GCM10010140_10980</name>
</gene>
<keyword evidence="3" id="KW-1185">Reference proteome</keyword>
<dbReference type="EMBL" id="BMQJ01000002">
    <property type="protein sequence ID" value="GGP83817.1"/>
    <property type="molecule type" value="Genomic_DNA"/>
</dbReference>
<evidence type="ECO:0000313" key="2">
    <source>
        <dbReference type="EMBL" id="GGP83817.1"/>
    </source>
</evidence>
<sequence length="95" mass="9889">MGVFLPVLVARGPFEARPFTAGLFAVRLSPPGRSPFGFHRRAGARLAEGYGGAAPGRGAPASREAGGRTPAHRYWIPASVHLSAKSPVHSSSLVT</sequence>
<evidence type="ECO:0000256" key="1">
    <source>
        <dbReference type="SAM" id="MobiDB-lite"/>
    </source>
</evidence>
<proteinExistence type="predicted"/>
<reference evidence="3" key="1">
    <citation type="journal article" date="2019" name="Int. J. Syst. Evol. Microbiol.">
        <title>The Global Catalogue of Microorganisms (GCM) 10K type strain sequencing project: providing services to taxonomists for standard genome sequencing and annotation.</title>
        <authorList>
            <consortium name="The Broad Institute Genomics Platform"/>
            <consortium name="The Broad Institute Genome Sequencing Center for Infectious Disease"/>
            <person name="Wu L."/>
            <person name="Ma J."/>
        </authorList>
    </citation>
    <scope>NUCLEOTIDE SEQUENCE [LARGE SCALE GENOMIC DNA]</scope>
    <source>
        <strain evidence="3">JCM 3115</strain>
    </source>
</reference>
<dbReference type="Proteomes" id="UP000611554">
    <property type="component" value="Unassembled WGS sequence"/>
</dbReference>
<evidence type="ECO:0000313" key="3">
    <source>
        <dbReference type="Proteomes" id="UP000611554"/>
    </source>
</evidence>
<name>A0ABQ2QIT4_9ACTN</name>
<organism evidence="2 3">
    <name type="scientific">Streptosporangium pseudovulgare</name>
    <dbReference type="NCBI Taxonomy" id="35765"/>
    <lineage>
        <taxon>Bacteria</taxon>
        <taxon>Bacillati</taxon>
        <taxon>Actinomycetota</taxon>
        <taxon>Actinomycetes</taxon>
        <taxon>Streptosporangiales</taxon>
        <taxon>Streptosporangiaceae</taxon>
        <taxon>Streptosporangium</taxon>
    </lineage>
</organism>
<accession>A0ABQ2QIT4</accession>
<comment type="caution">
    <text evidence="2">The sequence shown here is derived from an EMBL/GenBank/DDBJ whole genome shotgun (WGS) entry which is preliminary data.</text>
</comment>
<protein>
    <submittedName>
        <fullName evidence="2">Uncharacterized protein</fullName>
    </submittedName>
</protein>